<reference evidence="1 2" key="1">
    <citation type="journal article" date="2017" name="Front. Microbiol.">
        <title>Phaeobacter piscinae sp. nov., a species of the Roseobacter group and potential aquaculture probiont.</title>
        <authorList>
            <person name="Sonnenschein E.C."/>
            <person name="Phippen C.B.W."/>
            <person name="Nielsen K.F."/>
            <person name="Mateiu R.V."/>
            <person name="Melchiorsen J."/>
            <person name="Gram L."/>
            <person name="Overmann J."/>
            <person name="Freese H.M."/>
        </authorList>
    </citation>
    <scope>NUCLEOTIDE SEQUENCE [LARGE SCALE GENOMIC DNA]</scope>
    <source>
        <strain evidence="1 2">P63</strain>
    </source>
</reference>
<dbReference type="RefSeq" id="WP_024096605.1">
    <property type="nucleotide sequence ID" value="NZ_CP010588.1"/>
</dbReference>
<dbReference type="GeneID" id="42765494"/>
<name>A0AAC9Z858_9RHOB</name>
<dbReference type="Proteomes" id="UP000217545">
    <property type="component" value="Chromosome"/>
</dbReference>
<dbReference type="EMBL" id="CP010784">
    <property type="protein sequence ID" value="ATF05218.1"/>
    <property type="molecule type" value="Genomic_DNA"/>
</dbReference>
<sequence length="48" mass="5756">MEWDNRDERSQMNSKLQLLVSYETIAALQRQKQSLRQLAASLQRHHMD</sequence>
<dbReference type="AlphaFoldDB" id="A0AAC9Z858"/>
<protein>
    <submittedName>
        <fullName evidence="1">Uncharacterized protein</fullName>
    </submittedName>
</protein>
<proteinExistence type="predicted"/>
<organism evidence="1 2">
    <name type="scientific">Phaeobacter gallaeciensis</name>
    <dbReference type="NCBI Taxonomy" id="60890"/>
    <lineage>
        <taxon>Bacteria</taxon>
        <taxon>Pseudomonadati</taxon>
        <taxon>Pseudomonadota</taxon>
        <taxon>Alphaproteobacteria</taxon>
        <taxon>Rhodobacterales</taxon>
        <taxon>Roseobacteraceae</taxon>
        <taxon>Phaeobacter</taxon>
    </lineage>
</organism>
<evidence type="ECO:0000313" key="1">
    <source>
        <dbReference type="EMBL" id="ATF05218.1"/>
    </source>
</evidence>
<evidence type="ECO:0000313" key="2">
    <source>
        <dbReference type="Proteomes" id="UP000217545"/>
    </source>
</evidence>
<accession>A0AAC9Z858</accession>
<gene>
    <name evidence="1" type="ORF">PhaeoP63_01127</name>
</gene>